<accession>A0A3P3XIS9</accession>
<dbReference type="CDD" id="cd24012">
    <property type="entry name" value="ASKHA_NBD_KDGal-kinase"/>
    <property type="match status" value="1"/>
</dbReference>
<proteinExistence type="predicted"/>
<protein>
    <recommendedName>
        <fullName evidence="2">2-dehydro-3-deoxygalactonokinase</fullName>
    </recommendedName>
</protein>
<evidence type="ECO:0000313" key="1">
    <source>
        <dbReference type="EMBL" id="SLM11982.1"/>
    </source>
</evidence>
<dbReference type="EMBL" id="FWDM01000014">
    <property type="protein sequence ID" value="SLM11982.1"/>
    <property type="molecule type" value="Genomic_DNA"/>
</dbReference>
<dbReference type="Pfam" id="PF05035">
    <property type="entry name" value="DGOK"/>
    <property type="match status" value="1"/>
</dbReference>
<evidence type="ECO:0008006" key="2">
    <source>
        <dbReference type="Google" id="ProtNLM"/>
    </source>
</evidence>
<dbReference type="GO" id="GO:0008671">
    <property type="term" value="F:2-dehydro-3-deoxygalactonokinase activity"/>
    <property type="evidence" value="ECO:0007669"/>
    <property type="project" value="InterPro"/>
</dbReference>
<name>A0A3P3XIS9_9SPIR</name>
<organism evidence="1">
    <name type="scientific">uncultured spirochete</name>
    <dbReference type="NCBI Taxonomy" id="156406"/>
    <lineage>
        <taxon>Bacteria</taxon>
        <taxon>Pseudomonadati</taxon>
        <taxon>Spirochaetota</taxon>
        <taxon>Spirochaetia</taxon>
        <taxon>Spirochaetales</taxon>
        <taxon>environmental samples</taxon>
    </lineage>
</organism>
<dbReference type="InterPro" id="IPR007729">
    <property type="entry name" value="DGOK"/>
</dbReference>
<gene>
    <name evidence="1" type="ORF">SPIROBIBN47_210156</name>
</gene>
<dbReference type="InterPro" id="IPR042257">
    <property type="entry name" value="DGOK_C"/>
</dbReference>
<reference evidence="1" key="1">
    <citation type="submission" date="2017-02" db="EMBL/GenBank/DDBJ databases">
        <authorList>
            <person name="Regsiter A."/>
            <person name="William W."/>
        </authorList>
    </citation>
    <scope>NUCLEOTIDE SEQUENCE</scope>
    <source>
        <strain evidence="1">Bib</strain>
    </source>
</reference>
<dbReference type="InterPro" id="IPR042258">
    <property type="entry name" value="DGOK_N"/>
</dbReference>
<dbReference type="AlphaFoldDB" id="A0A3P3XIS9"/>
<dbReference type="Gene3D" id="3.30.420.300">
    <property type="entry name" value="2-keto-3-deoxy-galactonokinase, substrate binding domain"/>
    <property type="match status" value="1"/>
</dbReference>
<dbReference type="Gene3D" id="3.30.420.310">
    <property type="entry name" value="2-keto-3-deoxy-galactonokinase, C-terminal domain"/>
    <property type="match status" value="1"/>
</dbReference>
<sequence>MYNIYFDSGTSNTRVYLLKDEEMVDVAQKNVGSKDSSIAGSNQVLLQGLKELYDRILDNNGLNDAQIEGVYASGMVTSPFGIKEVPHLSTPITVEKLYSSMYTHYEGEFFKRDIHLIRGAKTIAEGFKVDKYNISVANNMRGEEIEVFGILSDLSDEWKRGNTAIFLPGSHTHIVYVKQGIFHDILSTFSGELFHAISTSTILSSSISSEVDQLDEEMVIQGYRNLNEYSLNRALYIAHAMKIFNASNKIERKSYLEGVINGGVVLGFENTVKRKWKEVDRVIIASSSNIAKVYEILLKELERKFEILTLVASGKESFAVKGFIEILKKGGVLCQKECL</sequence>
<dbReference type="GO" id="GO:0034194">
    <property type="term" value="P:D-galactonate catabolic process"/>
    <property type="evidence" value="ECO:0007669"/>
    <property type="project" value="InterPro"/>
</dbReference>